<dbReference type="Proteomes" id="UP000188184">
    <property type="component" value="Chromosome"/>
</dbReference>
<reference evidence="1 2" key="1">
    <citation type="submission" date="2017-02" db="EMBL/GenBank/DDBJ databases">
        <title>The complete genomic sequence of a novel cold adapted crude oil-degrading bacterium Planococcus qaidamina Y42.</title>
        <authorList>
            <person name="Yang R."/>
        </authorList>
    </citation>
    <scope>NUCLEOTIDE SEQUENCE [LARGE SCALE GENOMIC DNA]</scope>
    <source>
        <strain evidence="1 2">Y42</strain>
    </source>
</reference>
<accession>A0A1Q2L0C2</accession>
<evidence type="ECO:0000313" key="2">
    <source>
        <dbReference type="Proteomes" id="UP000188184"/>
    </source>
</evidence>
<sequence>MRGARFPEFFLSCQRFLLRAIFYYRDRLIQFLFSEEKEYRHAGLTAGIAVSLLRYLQQLSQN</sequence>
<evidence type="ECO:0000313" key="1">
    <source>
        <dbReference type="EMBL" id="AQQ53507.1"/>
    </source>
</evidence>
<name>A0A1Q2L0C2_9BACL</name>
<dbReference type="EMBL" id="CP019640">
    <property type="protein sequence ID" value="AQQ53507.1"/>
    <property type="molecule type" value="Genomic_DNA"/>
</dbReference>
<keyword evidence="2" id="KW-1185">Reference proteome</keyword>
<proteinExistence type="predicted"/>
<dbReference type="KEGG" id="pmar:B0X71_10770"/>
<gene>
    <name evidence="1" type="ORF">B0X71_10770</name>
</gene>
<dbReference type="AlphaFoldDB" id="A0A1Q2L0C2"/>
<organism evidence="1 2">
    <name type="scientific">Planococcus lenghuensis</name>
    <dbReference type="NCBI Taxonomy" id="2213202"/>
    <lineage>
        <taxon>Bacteria</taxon>
        <taxon>Bacillati</taxon>
        <taxon>Bacillota</taxon>
        <taxon>Bacilli</taxon>
        <taxon>Bacillales</taxon>
        <taxon>Caryophanaceae</taxon>
        <taxon>Planococcus</taxon>
    </lineage>
</organism>
<protein>
    <submittedName>
        <fullName evidence="1">Uncharacterized protein</fullName>
    </submittedName>
</protein>